<name>A0ABW4AM26_9ACTN</name>
<sequence>MQNRVVLLRGEIPSVQVIRPADKIVWKTPGVADLSNQLVVQPPRDGPRPGPLERRGLPHCFDQSRNAVRLDPNHAARAVEHARRSSIPGSPLRRGRCPTRAGRCSRPVTWCVRPVL</sequence>
<evidence type="ECO:0000313" key="4">
    <source>
        <dbReference type="Proteomes" id="UP001597183"/>
    </source>
</evidence>
<gene>
    <name evidence="3" type="ORF">ACFQ5G_37355</name>
</gene>
<dbReference type="Pfam" id="PF04972">
    <property type="entry name" value="BON"/>
    <property type="match status" value="1"/>
</dbReference>
<protein>
    <submittedName>
        <fullName evidence="3">BON domain-containing protein</fullName>
    </submittedName>
</protein>
<dbReference type="InterPro" id="IPR007055">
    <property type="entry name" value="BON_dom"/>
</dbReference>
<dbReference type="EMBL" id="JBHTMK010000050">
    <property type="protein sequence ID" value="MFD1371037.1"/>
    <property type="molecule type" value="Genomic_DNA"/>
</dbReference>
<keyword evidence="4" id="KW-1185">Reference proteome</keyword>
<proteinExistence type="predicted"/>
<evidence type="ECO:0000259" key="2">
    <source>
        <dbReference type="PROSITE" id="PS50914"/>
    </source>
</evidence>
<evidence type="ECO:0000256" key="1">
    <source>
        <dbReference type="SAM" id="MobiDB-lite"/>
    </source>
</evidence>
<dbReference type="Proteomes" id="UP001597183">
    <property type="component" value="Unassembled WGS sequence"/>
</dbReference>
<dbReference type="RefSeq" id="WP_378079087.1">
    <property type="nucleotide sequence ID" value="NZ_AP028461.1"/>
</dbReference>
<evidence type="ECO:0000313" key="3">
    <source>
        <dbReference type="EMBL" id="MFD1371037.1"/>
    </source>
</evidence>
<comment type="caution">
    <text evidence="3">The sequence shown here is derived from an EMBL/GenBank/DDBJ whole genome shotgun (WGS) entry which is preliminary data.</text>
</comment>
<reference evidence="4" key="1">
    <citation type="journal article" date="2019" name="Int. J. Syst. Evol. Microbiol.">
        <title>The Global Catalogue of Microorganisms (GCM) 10K type strain sequencing project: providing services to taxonomists for standard genome sequencing and annotation.</title>
        <authorList>
            <consortium name="The Broad Institute Genomics Platform"/>
            <consortium name="The Broad Institute Genome Sequencing Center for Infectious Disease"/>
            <person name="Wu L."/>
            <person name="Ma J."/>
        </authorList>
    </citation>
    <scope>NUCLEOTIDE SEQUENCE [LARGE SCALE GENOMIC DNA]</scope>
    <source>
        <strain evidence="4">CCM 7526</strain>
    </source>
</reference>
<dbReference type="PROSITE" id="PS50914">
    <property type="entry name" value="BON"/>
    <property type="match status" value="1"/>
</dbReference>
<accession>A0ABW4AM26</accession>
<feature type="domain" description="BON" evidence="2">
    <location>
        <begin position="1"/>
        <end position="42"/>
    </location>
</feature>
<organism evidence="3 4">
    <name type="scientific">Actinoplanes sichuanensis</name>
    <dbReference type="NCBI Taxonomy" id="512349"/>
    <lineage>
        <taxon>Bacteria</taxon>
        <taxon>Bacillati</taxon>
        <taxon>Actinomycetota</taxon>
        <taxon>Actinomycetes</taxon>
        <taxon>Micromonosporales</taxon>
        <taxon>Micromonosporaceae</taxon>
        <taxon>Actinoplanes</taxon>
    </lineage>
</organism>
<feature type="region of interest" description="Disordered" evidence="1">
    <location>
        <begin position="80"/>
        <end position="101"/>
    </location>
</feature>